<sequence>MGCKATQLRHQTAVERRSMQIHELEQITHLAYESSKIYKEKTKAYHDKRIISRNFQPKDQVLLFNSRLRLFPGKLRSRWSGSFTIKEVRPHGAIVLLNTKKEEFVVNGQRIKPYLAETTIAEGEEIPLGDPSLA</sequence>
<reference evidence="1 2" key="1">
    <citation type="journal article" date="2014" name="Genome Biol.">
        <title>Transcriptome and methylome profiling reveals relics of genome dominance in the mesopolyploid Brassica oleracea.</title>
        <authorList>
            <person name="Parkin I.A."/>
            <person name="Koh C."/>
            <person name="Tang H."/>
            <person name="Robinson S.J."/>
            <person name="Kagale S."/>
            <person name="Clarke W.E."/>
            <person name="Town C.D."/>
            <person name="Nixon J."/>
            <person name="Krishnakumar V."/>
            <person name="Bidwell S.L."/>
            <person name="Denoeud F."/>
            <person name="Belcram H."/>
            <person name="Links M.G."/>
            <person name="Just J."/>
            <person name="Clarke C."/>
            <person name="Bender T."/>
            <person name="Huebert T."/>
            <person name="Mason A.S."/>
            <person name="Pires J.C."/>
            <person name="Barker G."/>
            <person name="Moore J."/>
            <person name="Walley P.G."/>
            <person name="Manoli S."/>
            <person name="Batley J."/>
            <person name="Edwards D."/>
            <person name="Nelson M.N."/>
            <person name="Wang X."/>
            <person name="Paterson A.H."/>
            <person name="King G."/>
            <person name="Bancroft I."/>
            <person name="Chalhoub B."/>
            <person name="Sharpe A.G."/>
        </authorList>
    </citation>
    <scope>NUCLEOTIDE SEQUENCE</scope>
    <source>
        <strain evidence="1 2">cv. TO1000</strain>
    </source>
</reference>
<protein>
    <submittedName>
        <fullName evidence="1">Uncharacterized protein</fullName>
    </submittedName>
</protein>
<evidence type="ECO:0000313" key="2">
    <source>
        <dbReference type="Proteomes" id="UP000032141"/>
    </source>
</evidence>
<proteinExistence type="predicted"/>
<dbReference type="Gramene" id="Bo7g058080.1">
    <property type="protein sequence ID" value="Bo7g058080.1"/>
    <property type="gene ID" value="Bo7g058080"/>
</dbReference>
<dbReference type="Proteomes" id="UP000032141">
    <property type="component" value="Chromosome C7"/>
</dbReference>
<dbReference type="OMA" id="CNMEMEA"/>
<keyword evidence="2" id="KW-1185">Reference proteome</keyword>
<dbReference type="AlphaFoldDB" id="A0A0D3D7D8"/>
<reference evidence="1" key="2">
    <citation type="submission" date="2015-03" db="UniProtKB">
        <authorList>
            <consortium name="EnsemblPlants"/>
        </authorList>
    </citation>
    <scope>IDENTIFICATION</scope>
</reference>
<evidence type="ECO:0000313" key="1">
    <source>
        <dbReference type="EnsemblPlants" id="Bo7g058080.1"/>
    </source>
</evidence>
<name>A0A0D3D7D8_BRAOL</name>
<dbReference type="HOGENOM" id="CLU_156824_0_0_1"/>
<dbReference type="EnsemblPlants" id="Bo7g058080.1">
    <property type="protein sequence ID" value="Bo7g058080.1"/>
    <property type="gene ID" value="Bo7g058080"/>
</dbReference>
<organism evidence="1 2">
    <name type="scientific">Brassica oleracea var. oleracea</name>
    <dbReference type="NCBI Taxonomy" id="109376"/>
    <lineage>
        <taxon>Eukaryota</taxon>
        <taxon>Viridiplantae</taxon>
        <taxon>Streptophyta</taxon>
        <taxon>Embryophyta</taxon>
        <taxon>Tracheophyta</taxon>
        <taxon>Spermatophyta</taxon>
        <taxon>Magnoliopsida</taxon>
        <taxon>eudicotyledons</taxon>
        <taxon>Gunneridae</taxon>
        <taxon>Pentapetalae</taxon>
        <taxon>rosids</taxon>
        <taxon>malvids</taxon>
        <taxon>Brassicales</taxon>
        <taxon>Brassicaceae</taxon>
        <taxon>Brassiceae</taxon>
        <taxon>Brassica</taxon>
    </lineage>
</organism>
<dbReference type="eggNOG" id="KOG0017">
    <property type="taxonomic scope" value="Eukaryota"/>
</dbReference>
<accession>A0A0D3D7D8</accession>